<dbReference type="AlphaFoldDB" id="A0A124DYE5"/>
<evidence type="ECO:0000313" key="4">
    <source>
        <dbReference type="Proteomes" id="UP000069697"/>
    </source>
</evidence>
<evidence type="ECO:0000313" key="3">
    <source>
        <dbReference type="EMBL" id="GAS83958.1"/>
    </source>
</evidence>
<dbReference type="PANTHER" id="PTHR43630">
    <property type="entry name" value="POLY-BETA-1,6-N-ACETYL-D-GLUCOSAMINE SYNTHASE"/>
    <property type="match status" value="1"/>
</dbReference>
<dbReference type="CDD" id="cd02511">
    <property type="entry name" value="Beta4Glucosyltransferase"/>
    <property type="match status" value="1"/>
</dbReference>
<reference evidence="4" key="2">
    <citation type="submission" date="2016-01" db="EMBL/GenBank/DDBJ databases">
        <title>Draft Genome Sequence of Paenibacillus amylolyticus Heshi-A3 that Was Isolated from Fermented Rice Bran with Aging Salted Mackerel, Which Was Named Heshiko as Traditional Fermented Seafood in Japan.</title>
        <authorList>
            <person name="Akuzawa S."/>
            <person name="Nakagawa J."/>
            <person name="Kanekatsu T."/>
            <person name="Kubota E."/>
            <person name="Ohtake R."/>
            <person name="Suzuki T."/>
            <person name="Kanesaki Y."/>
        </authorList>
    </citation>
    <scope>NUCLEOTIDE SEQUENCE [LARGE SCALE GENOMIC DNA]</scope>
    <source>
        <strain evidence="4">Heshi-A3</strain>
    </source>
</reference>
<feature type="region of interest" description="Disordered" evidence="1">
    <location>
        <begin position="1"/>
        <end position="67"/>
    </location>
</feature>
<evidence type="ECO:0000256" key="1">
    <source>
        <dbReference type="SAM" id="MobiDB-lite"/>
    </source>
</evidence>
<dbReference type="InterPro" id="IPR001173">
    <property type="entry name" value="Glyco_trans_2-like"/>
</dbReference>
<evidence type="ECO:0000259" key="2">
    <source>
        <dbReference type="Pfam" id="PF00535"/>
    </source>
</evidence>
<comment type="caution">
    <text evidence="3">The sequence shown here is derived from an EMBL/GenBank/DDBJ whole genome shotgun (WGS) entry which is preliminary data.</text>
</comment>
<reference evidence="3 4" key="1">
    <citation type="journal article" date="2016" name="Genome Announc.">
        <title>Draft Genome Sequence of Paenibacillus amylolyticus Heshi-A3, Isolated from Fermented Rice Bran in a Japanese Fermented Seafood Dish.</title>
        <authorList>
            <person name="Akuzawa S."/>
            <person name="Nagaoka J."/>
            <person name="Kanekatsu M."/>
            <person name="Kubota E."/>
            <person name="Ohtake R."/>
            <person name="Suzuki T."/>
            <person name="Kanesaki Y."/>
        </authorList>
    </citation>
    <scope>NUCLEOTIDE SEQUENCE [LARGE SCALE GENOMIC DNA]</scope>
    <source>
        <strain evidence="3 4">Heshi-A3</strain>
    </source>
</reference>
<dbReference type="SMART" id="SM00028">
    <property type="entry name" value="TPR"/>
    <property type="match status" value="3"/>
</dbReference>
<dbReference type="InterPro" id="IPR019734">
    <property type="entry name" value="TPR_rpt"/>
</dbReference>
<dbReference type="Pfam" id="PF00535">
    <property type="entry name" value="Glycos_transf_2"/>
    <property type="match status" value="1"/>
</dbReference>
<feature type="compositionally biased region" description="Basic and acidic residues" evidence="1">
    <location>
        <begin position="54"/>
        <end position="67"/>
    </location>
</feature>
<dbReference type="EMBL" id="BCNV01000004">
    <property type="protein sequence ID" value="GAS83958.1"/>
    <property type="molecule type" value="Genomic_DNA"/>
</dbReference>
<organism evidence="3 4">
    <name type="scientific">Paenibacillus amylolyticus</name>
    <dbReference type="NCBI Taxonomy" id="1451"/>
    <lineage>
        <taxon>Bacteria</taxon>
        <taxon>Bacillati</taxon>
        <taxon>Bacillota</taxon>
        <taxon>Bacilli</taxon>
        <taxon>Bacillales</taxon>
        <taxon>Paenibacillaceae</taxon>
        <taxon>Paenibacillus</taxon>
    </lineage>
</organism>
<dbReference type="InterPro" id="IPR011990">
    <property type="entry name" value="TPR-like_helical_dom_sf"/>
</dbReference>
<accession>A0A124DYE5</accession>
<sequence length="710" mass="81922">MKKDQVRKSQEESTPQIEPYSQEKENQKEKQNEKTKENQHVIQSENRPSRRSAKSRETLQSEKLSESGQERILIASPVRQTAAVLREFLDSLHALERTTVKTDYLFVDDNEEEAASNILREFVLQHEGTVIHADELDGDSPHNKGVYNKDEGGHYWQDEQIWRVAGLKNHILQYARDNLYDAVFLIDSDLVLHPRTLEQLVSSGKDIVSNIFWTRWQPGAREMPQVWLQDEYALYRRGGKSSAGNEAEDEGAQTTAFLNQLRVPGCHEVGGLGACTLIRKNVLAAGVSYDQIPNVSFWGEDRHFCIRAQALGFRLFVDTHLPAYHIYRLSELPGVSAFNRRARRGEETISITLCMIVKNEEASLARCLDSVNGIADEIVIVDTGSTDRTRQIASRYTDRIVDFEWVDDFAAARNFAFDQAKSEYILWLDADDVFEAEDRAKLIALKRSLDPDVDSVTMDYNLSFTADGKVAYSLRRNRLVRRDRQFRWIGAVHEYLAVAGNLLHSDVAVTHKKDKEYTDRNLRIYRKREQAGEDFPPRDLYYFGNELKDHGQHEDAVKYYEKFLDTGLGWVEDQIAACQKIADCEAARERPEQEVTALFRSFAYDLPRAEICCRLGGYFADREDYRKALFWYEQATRAVRPDDPMVVLNEAAWTWMPHLQLCVCYDRMGNRAKAREHNDIALAYHPTHPSMLYNDRYFKDLEKDNVLENA</sequence>
<feature type="compositionally biased region" description="Basic and acidic residues" evidence="1">
    <location>
        <begin position="21"/>
        <end position="39"/>
    </location>
</feature>
<gene>
    <name evidence="3" type="ORF">PAHA3_4060</name>
</gene>
<dbReference type="PANTHER" id="PTHR43630:SF2">
    <property type="entry name" value="GLYCOSYLTRANSFERASE"/>
    <property type="match status" value="1"/>
</dbReference>
<dbReference type="CDD" id="cd00761">
    <property type="entry name" value="Glyco_tranf_GTA_type"/>
    <property type="match status" value="1"/>
</dbReference>
<dbReference type="SUPFAM" id="SSF48452">
    <property type="entry name" value="TPR-like"/>
    <property type="match status" value="1"/>
</dbReference>
<dbReference type="Proteomes" id="UP000069697">
    <property type="component" value="Unassembled WGS sequence"/>
</dbReference>
<dbReference type="Gene3D" id="1.25.40.10">
    <property type="entry name" value="Tetratricopeptide repeat domain"/>
    <property type="match status" value="1"/>
</dbReference>
<proteinExistence type="predicted"/>
<protein>
    <recommendedName>
        <fullName evidence="2">Glycosyltransferase 2-like domain-containing protein</fullName>
    </recommendedName>
</protein>
<dbReference type="InterPro" id="IPR029044">
    <property type="entry name" value="Nucleotide-diphossugar_trans"/>
</dbReference>
<feature type="domain" description="Glycosyltransferase 2-like" evidence="2">
    <location>
        <begin position="353"/>
        <end position="473"/>
    </location>
</feature>
<feature type="compositionally biased region" description="Basic and acidic residues" evidence="1">
    <location>
        <begin position="1"/>
        <end position="11"/>
    </location>
</feature>
<dbReference type="SUPFAM" id="SSF53448">
    <property type="entry name" value="Nucleotide-diphospho-sugar transferases"/>
    <property type="match status" value="2"/>
</dbReference>
<dbReference type="Gene3D" id="3.90.550.10">
    <property type="entry name" value="Spore Coat Polysaccharide Biosynthesis Protein SpsA, Chain A"/>
    <property type="match status" value="2"/>
</dbReference>
<name>A0A124DYE5_PAEAM</name>